<protein>
    <submittedName>
        <fullName evidence="1">Uncharacterized protein</fullName>
    </submittedName>
</protein>
<proteinExistence type="predicted"/>
<reference evidence="1 2" key="1">
    <citation type="submission" date="2014-04" db="EMBL/GenBank/DDBJ databases">
        <authorList>
            <consortium name="DOE Joint Genome Institute"/>
            <person name="Kuo A."/>
            <person name="Kohler A."/>
            <person name="Nagy L.G."/>
            <person name="Floudas D."/>
            <person name="Copeland A."/>
            <person name="Barry K.W."/>
            <person name="Cichocki N."/>
            <person name="Veneault-Fourrey C."/>
            <person name="LaButti K."/>
            <person name="Lindquist E.A."/>
            <person name="Lipzen A."/>
            <person name="Lundell T."/>
            <person name="Morin E."/>
            <person name="Murat C."/>
            <person name="Sun H."/>
            <person name="Tunlid A."/>
            <person name="Henrissat B."/>
            <person name="Grigoriev I.V."/>
            <person name="Hibbett D.S."/>
            <person name="Martin F."/>
            <person name="Nordberg H.P."/>
            <person name="Cantor M.N."/>
            <person name="Hua S.X."/>
        </authorList>
    </citation>
    <scope>NUCLEOTIDE SEQUENCE [LARGE SCALE GENOMIC DNA]</scope>
    <source>
        <strain evidence="1 2">Foug A</strain>
    </source>
</reference>
<sequence>MTKEQLPSDLTRVCHLCHRRLGILLAFHRPTPKYIYDQCRQTCSGGPLSGAPLSSRFSKILIPGGVLFGTATSPVW</sequence>
<organism evidence="1 2">
    <name type="scientific">Scleroderma citrinum Foug A</name>
    <dbReference type="NCBI Taxonomy" id="1036808"/>
    <lineage>
        <taxon>Eukaryota</taxon>
        <taxon>Fungi</taxon>
        <taxon>Dikarya</taxon>
        <taxon>Basidiomycota</taxon>
        <taxon>Agaricomycotina</taxon>
        <taxon>Agaricomycetes</taxon>
        <taxon>Agaricomycetidae</taxon>
        <taxon>Boletales</taxon>
        <taxon>Sclerodermatineae</taxon>
        <taxon>Sclerodermataceae</taxon>
        <taxon>Scleroderma</taxon>
    </lineage>
</organism>
<dbReference type="EMBL" id="KN822018">
    <property type="protein sequence ID" value="KIM66263.1"/>
    <property type="molecule type" value="Genomic_DNA"/>
</dbReference>
<dbReference type="Proteomes" id="UP000053989">
    <property type="component" value="Unassembled WGS sequence"/>
</dbReference>
<gene>
    <name evidence="1" type="ORF">SCLCIDRAFT_362151</name>
</gene>
<keyword evidence="2" id="KW-1185">Reference proteome</keyword>
<dbReference type="InParanoid" id="A0A0C2ZXU6"/>
<dbReference type="AlphaFoldDB" id="A0A0C2ZXU6"/>
<evidence type="ECO:0000313" key="1">
    <source>
        <dbReference type="EMBL" id="KIM66263.1"/>
    </source>
</evidence>
<evidence type="ECO:0000313" key="2">
    <source>
        <dbReference type="Proteomes" id="UP000053989"/>
    </source>
</evidence>
<dbReference type="HOGENOM" id="CLU_2655880_0_0_1"/>
<reference evidence="2" key="2">
    <citation type="submission" date="2015-01" db="EMBL/GenBank/DDBJ databases">
        <title>Evolutionary Origins and Diversification of the Mycorrhizal Mutualists.</title>
        <authorList>
            <consortium name="DOE Joint Genome Institute"/>
            <consortium name="Mycorrhizal Genomics Consortium"/>
            <person name="Kohler A."/>
            <person name="Kuo A."/>
            <person name="Nagy L.G."/>
            <person name="Floudas D."/>
            <person name="Copeland A."/>
            <person name="Barry K.W."/>
            <person name="Cichocki N."/>
            <person name="Veneault-Fourrey C."/>
            <person name="LaButti K."/>
            <person name="Lindquist E.A."/>
            <person name="Lipzen A."/>
            <person name="Lundell T."/>
            <person name="Morin E."/>
            <person name="Murat C."/>
            <person name="Riley R."/>
            <person name="Ohm R."/>
            <person name="Sun H."/>
            <person name="Tunlid A."/>
            <person name="Henrissat B."/>
            <person name="Grigoriev I.V."/>
            <person name="Hibbett D.S."/>
            <person name="Martin F."/>
        </authorList>
    </citation>
    <scope>NUCLEOTIDE SEQUENCE [LARGE SCALE GENOMIC DNA]</scope>
    <source>
        <strain evidence="2">Foug A</strain>
    </source>
</reference>
<accession>A0A0C2ZXU6</accession>
<name>A0A0C2ZXU6_9AGAM</name>